<dbReference type="GO" id="GO:0005829">
    <property type="term" value="C:cytosol"/>
    <property type="evidence" value="ECO:0007669"/>
    <property type="project" value="TreeGrafter"/>
</dbReference>
<dbReference type="GO" id="GO:0000407">
    <property type="term" value="C:phagophore assembly site"/>
    <property type="evidence" value="ECO:0007669"/>
    <property type="project" value="TreeGrafter"/>
</dbReference>
<evidence type="ECO:0000256" key="4">
    <source>
        <dbReference type="ARBA" id="ARBA00022840"/>
    </source>
</evidence>
<evidence type="ECO:0000313" key="7">
    <source>
        <dbReference type="Proteomes" id="UP000688137"/>
    </source>
</evidence>
<gene>
    <name evidence="6" type="ORF">PPRIM_AZ9-3.1.T0620234</name>
</gene>
<dbReference type="GO" id="GO:0004674">
    <property type="term" value="F:protein serine/threonine kinase activity"/>
    <property type="evidence" value="ECO:0007669"/>
    <property type="project" value="InterPro"/>
</dbReference>
<keyword evidence="3" id="KW-0418">Kinase</keyword>
<dbReference type="OMA" id="REDECVF"/>
<sequence length="551" mass="63903">MKPRSKVQNDTGIPIKPITDIQIGNYVVEKKKLIGRGQYGIVYQCYDQRNKELLLCAKCVDKKGVDPTLLKREIDILNLLKPLQKENENLVELVDIIEETKDQNLYIIMEKCNQGDLKGLMDQKQKQQTWFTVNEGVEIIKQVVKGYEALFKMKIIHRDLKPANILISNDIYKIADLGMGRILDDMVNMHLITKVGTPAYAAPQLFLEPKFSSKADVYSLGVIFYQLIYFDLPIKASSQAELVENLRNLQSNPIKCPAISAVKENVPEDIQILIESMLKYEESDRLSWMQLFSSPIFSLNITQPKRSNPRKNTLTTQNLSYYQEFYRVDQISGASKSDKILHLIKILITKSDLAAKTYKLLQDSKFQKNSIKFDNDQMAALLVCLSGYRYRTIMNALGLLINQQSSILPEFKKRFSQGELADFTQNYKSEMTKLLKEYITKILNQIILQFREDECVFLRNPKRSDNQEFKSLKTILEEEDNPDFTLFSKSFRKIYMGAIQFINWNRNDQKNKELISYFDKIGTADLQFDIDKLYTTKPTEILNRSQKIQNQ</sequence>
<evidence type="ECO:0000259" key="5">
    <source>
        <dbReference type="PROSITE" id="PS50011"/>
    </source>
</evidence>
<keyword evidence="1" id="KW-0808">Transferase</keyword>
<feature type="domain" description="Protein kinase" evidence="5">
    <location>
        <begin position="28"/>
        <end position="297"/>
    </location>
</feature>
<evidence type="ECO:0000256" key="3">
    <source>
        <dbReference type="ARBA" id="ARBA00022777"/>
    </source>
</evidence>
<keyword evidence="4" id="KW-0067">ATP-binding</keyword>
<name>A0A8S1MXZ6_PARPR</name>
<dbReference type="CDD" id="cd00180">
    <property type="entry name" value="PKc"/>
    <property type="match status" value="1"/>
</dbReference>
<evidence type="ECO:0000256" key="1">
    <source>
        <dbReference type="ARBA" id="ARBA00022679"/>
    </source>
</evidence>
<dbReference type="GO" id="GO:0000045">
    <property type="term" value="P:autophagosome assembly"/>
    <property type="evidence" value="ECO:0007669"/>
    <property type="project" value="TreeGrafter"/>
</dbReference>
<accession>A0A8S1MXZ6</accession>
<dbReference type="InterPro" id="IPR000719">
    <property type="entry name" value="Prot_kinase_dom"/>
</dbReference>
<dbReference type="PANTHER" id="PTHR24348">
    <property type="entry name" value="SERINE/THREONINE-PROTEIN KINASE UNC-51-RELATED"/>
    <property type="match status" value="1"/>
</dbReference>
<comment type="caution">
    <text evidence="6">The sequence shown here is derived from an EMBL/GenBank/DDBJ whole genome shotgun (WGS) entry which is preliminary data.</text>
</comment>
<dbReference type="PROSITE" id="PS50011">
    <property type="entry name" value="PROTEIN_KINASE_DOM"/>
    <property type="match status" value="1"/>
</dbReference>
<dbReference type="GO" id="GO:0005524">
    <property type="term" value="F:ATP binding"/>
    <property type="evidence" value="ECO:0007669"/>
    <property type="project" value="UniProtKB-KW"/>
</dbReference>
<dbReference type="EMBL" id="CAJJDM010000063">
    <property type="protein sequence ID" value="CAD8079854.1"/>
    <property type="molecule type" value="Genomic_DNA"/>
</dbReference>
<dbReference type="PANTHER" id="PTHR24348:SF22">
    <property type="entry name" value="NON-SPECIFIC SERINE_THREONINE PROTEIN KINASE"/>
    <property type="match status" value="1"/>
</dbReference>
<dbReference type="GO" id="GO:0010506">
    <property type="term" value="P:regulation of autophagy"/>
    <property type="evidence" value="ECO:0007669"/>
    <property type="project" value="InterPro"/>
</dbReference>
<dbReference type="InterPro" id="IPR045269">
    <property type="entry name" value="Atg1-like"/>
</dbReference>
<dbReference type="Proteomes" id="UP000688137">
    <property type="component" value="Unassembled WGS sequence"/>
</dbReference>
<reference evidence="6" key="1">
    <citation type="submission" date="2021-01" db="EMBL/GenBank/DDBJ databases">
        <authorList>
            <consortium name="Genoscope - CEA"/>
            <person name="William W."/>
        </authorList>
    </citation>
    <scope>NUCLEOTIDE SEQUENCE</scope>
</reference>
<dbReference type="GO" id="GO:0016020">
    <property type="term" value="C:membrane"/>
    <property type="evidence" value="ECO:0007669"/>
    <property type="project" value="TreeGrafter"/>
</dbReference>
<dbReference type="GO" id="GO:0005776">
    <property type="term" value="C:autophagosome"/>
    <property type="evidence" value="ECO:0007669"/>
    <property type="project" value="TreeGrafter"/>
</dbReference>
<evidence type="ECO:0000256" key="2">
    <source>
        <dbReference type="ARBA" id="ARBA00022741"/>
    </source>
</evidence>
<dbReference type="AlphaFoldDB" id="A0A8S1MXZ6"/>
<keyword evidence="7" id="KW-1185">Reference proteome</keyword>
<dbReference type="PROSITE" id="PS00108">
    <property type="entry name" value="PROTEIN_KINASE_ST"/>
    <property type="match status" value="1"/>
</dbReference>
<protein>
    <recommendedName>
        <fullName evidence="5">Protein kinase domain-containing protein</fullName>
    </recommendedName>
</protein>
<dbReference type="SMART" id="SM00220">
    <property type="entry name" value="S_TKc"/>
    <property type="match status" value="1"/>
</dbReference>
<evidence type="ECO:0000313" key="6">
    <source>
        <dbReference type="EMBL" id="CAD8079854.1"/>
    </source>
</evidence>
<dbReference type="InterPro" id="IPR008271">
    <property type="entry name" value="Ser/Thr_kinase_AS"/>
</dbReference>
<proteinExistence type="predicted"/>
<dbReference type="Pfam" id="PF00069">
    <property type="entry name" value="Pkinase"/>
    <property type="match status" value="1"/>
</dbReference>
<organism evidence="6 7">
    <name type="scientific">Paramecium primaurelia</name>
    <dbReference type="NCBI Taxonomy" id="5886"/>
    <lineage>
        <taxon>Eukaryota</taxon>
        <taxon>Sar</taxon>
        <taxon>Alveolata</taxon>
        <taxon>Ciliophora</taxon>
        <taxon>Intramacronucleata</taxon>
        <taxon>Oligohymenophorea</taxon>
        <taxon>Peniculida</taxon>
        <taxon>Parameciidae</taxon>
        <taxon>Paramecium</taxon>
    </lineage>
</organism>
<keyword evidence="2" id="KW-0547">Nucleotide-binding</keyword>